<feature type="domain" description="F-box" evidence="2">
    <location>
        <begin position="1762"/>
        <end position="1808"/>
    </location>
</feature>
<dbReference type="PROSITE" id="PS50181">
    <property type="entry name" value="FBOX"/>
    <property type="match status" value="4"/>
</dbReference>
<dbReference type="Proteomes" id="UP000824890">
    <property type="component" value="Unassembled WGS sequence"/>
</dbReference>
<dbReference type="InterPro" id="IPR015915">
    <property type="entry name" value="Kelch-typ_b-propeller"/>
</dbReference>
<dbReference type="PANTHER" id="PTHR24414">
    <property type="entry name" value="F-BOX/KELCH-REPEAT PROTEIN SKIP4"/>
    <property type="match status" value="1"/>
</dbReference>
<feature type="region of interest" description="Disordered" evidence="1">
    <location>
        <begin position="1014"/>
        <end position="1039"/>
    </location>
</feature>
<dbReference type="CDD" id="cd22152">
    <property type="entry name" value="F-box_AtAFR-like"/>
    <property type="match status" value="6"/>
</dbReference>
<dbReference type="InterPro" id="IPR036047">
    <property type="entry name" value="F-box-like_dom_sf"/>
</dbReference>
<dbReference type="Pfam" id="PF25210">
    <property type="entry name" value="Kelch_FKB95"/>
    <property type="match status" value="10"/>
</dbReference>
<evidence type="ECO:0000313" key="4">
    <source>
        <dbReference type="Proteomes" id="UP000824890"/>
    </source>
</evidence>
<organism evidence="3 4">
    <name type="scientific">Brassica napus</name>
    <name type="common">Rape</name>
    <dbReference type="NCBI Taxonomy" id="3708"/>
    <lineage>
        <taxon>Eukaryota</taxon>
        <taxon>Viridiplantae</taxon>
        <taxon>Streptophyta</taxon>
        <taxon>Embryophyta</taxon>
        <taxon>Tracheophyta</taxon>
        <taxon>Spermatophyta</taxon>
        <taxon>Magnoliopsida</taxon>
        <taxon>eudicotyledons</taxon>
        <taxon>Gunneridae</taxon>
        <taxon>Pentapetalae</taxon>
        <taxon>rosids</taxon>
        <taxon>malvids</taxon>
        <taxon>Brassicales</taxon>
        <taxon>Brassicaceae</taxon>
        <taxon>Brassiceae</taxon>
        <taxon>Brassica</taxon>
    </lineage>
</organism>
<dbReference type="SUPFAM" id="SSF117281">
    <property type="entry name" value="Kelch motif"/>
    <property type="match status" value="7"/>
</dbReference>
<keyword evidence="4" id="KW-1185">Reference proteome</keyword>
<evidence type="ECO:0000259" key="2">
    <source>
        <dbReference type="PROSITE" id="PS50181"/>
    </source>
</evidence>
<dbReference type="SMART" id="SM00612">
    <property type="entry name" value="Kelch"/>
    <property type="match status" value="9"/>
</dbReference>
<dbReference type="Gene3D" id="2.120.10.80">
    <property type="entry name" value="Kelch-type beta propeller"/>
    <property type="match status" value="7"/>
</dbReference>
<evidence type="ECO:0000313" key="3">
    <source>
        <dbReference type="EMBL" id="KAH0900464.1"/>
    </source>
</evidence>
<feature type="region of interest" description="Disordered" evidence="1">
    <location>
        <begin position="2111"/>
        <end position="2140"/>
    </location>
</feature>
<accession>A0ABQ8B6P4</accession>
<name>A0ABQ8B6P4_BRANA</name>
<feature type="compositionally biased region" description="Basic residues" evidence="1">
    <location>
        <begin position="2116"/>
        <end position="2125"/>
    </location>
</feature>
<dbReference type="InterPro" id="IPR001810">
    <property type="entry name" value="F-box_dom"/>
</dbReference>
<proteinExistence type="predicted"/>
<dbReference type="SUPFAM" id="SSF81383">
    <property type="entry name" value="F-box domain"/>
    <property type="match status" value="5"/>
</dbReference>
<dbReference type="Pfam" id="PF00646">
    <property type="entry name" value="F-box"/>
    <property type="match status" value="6"/>
</dbReference>
<evidence type="ECO:0000256" key="1">
    <source>
        <dbReference type="SAM" id="MobiDB-lite"/>
    </source>
</evidence>
<dbReference type="SMART" id="SM00256">
    <property type="entry name" value="FBOX"/>
    <property type="match status" value="6"/>
</dbReference>
<dbReference type="EMBL" id="JAGKQM010000011">
    <property type="protein sequence ID" value="KAH0900464.1"/>
    <property type="molecule type" value="Genomic_DNA"/>
</dbReference>
<feature type="region of interest" description="Disordered" evidence="1">
    <location>
        <begin position="1741"/>
        <end position="1762"/>
    </location>
</feature>
<dbReference type="InterPro" id="IPR057499">
    <property type="entry name" value="Kelch_FKB95"/>
</dbReference>
<feature type="domain" description="F-box" evidence="2">
    <location>
        <begin position="618"/>
        <end position="664"/>
    </location>
</feature>
<feature type="domain" description="F-box" evidence="2">
    <location>
        <begin position="1403"/>
        <end position="1449"/>
    </location>
</feature>
<dbReference type="InterPro" id="IPR006652">
    <property type="entry name" value="Kelch_1"/>
</dbReference>
<dbReference type="PANTHER" id="PTHR24414:SF105">
    <property type="entry name" value="F-BOX DOMAIN-CONTAINING PROTEIN"/>
    <property type="match status" value="1"/>
</dbReference>
<sequence>MKTFDLETQTWGPVTNPRIFRLYEEDRVKGFEAKLYHLKGSSTFLGMMLRCIIPRKLGREMYGMFRVERECHCVIDDVLFLWDRYKRVFKWYDSKSYSWKDLIGIEGLPELSPDPQVCQVEMVDLGGKIGFLWDQYLYTATNQECRVWCAKITLERRDGDEMWGKVEWFDSVLRTHQSCSSFHVVSASAVRDWSYCYPDTVDEFLIPNHQETREEVSHSNGKLTGIVRLVIVSKTIVFNDAKNKRIIKVINRTVSSAATSRKDPPHDKKMPATEPMSISFSSLPDDLLINCLARVSRLYYPALSCVTKNFRSIIASPEIYQTRSSLNRTEKCIYLYLSFCRDPETYWFTMRRRPSRNIANESTGYYMEMVPSPKYLHPAQSSTLVAVGSDVYKIGGGDHSTCKLSKRKCSYSFSVLDCRTHTWRQAPSMGIERDSSSTATFFDGKIYVAGSCDKRYAGYPDRVEAFDLEKQTWGFVTNPRVFDRYHKFKAARECHCVIDDVLFFWESGAFKWYDSKTRLCKEVSDVKGLPDLHDPKFCKMAMVDLGGKMGLLWNTKTSQECKIWCAEITFERRHGDEMWGKVEWFDSVLSTHVSCSSSSAAVNGDKPPRKKMTKQSPEISILSLPYDLILNIIARVSRMYYPTLSLVSKMLRSVVASPELYQTRSRLNLAESCLYLCLRYYRDPPLDPNPHWFALCMKPNRTLTDRLFIPVTSPDVRHERSTGLTSKDVSIVAAGSNIYKMGGYTPSSSEVSVLDCRFNTWHSAPMMRVKRSSPAASLVDGKIYVAGGCEDVNSENWVEVFDPKTQTWGSVTNPGAEIRPSGAELESFGIEGKLYLFGHNRKYGIYDPKEARWNPMIELGMGMDMDVVMGMGMDMYEAMDMEMDMNGVASAVSYFHCVIGDVLFLWNEREFRWYDFKASSWKKLNGVEDLPDFDGDCKMVDVGGKMAVLWKVFGRGDGHDEERSIWCAEIALERRGDDMWGKVEWFDVVLKTHEQCGLFDADILSATKRKTIKKPSLKKNKETPPLVLGPTPESTPNPSLPDDLLLSCFARASRLYYPTLSLVSKSFASLFASPELYKTRSSLGRTESCLYVCLSFHPDPTPRWFTLCRKPDRTMPLKKKPRGYALAKLPTPPSRSAHWSGLVTVGSDIYNIGGPIDEANEPSSSVSILDCRSNTWRDGPSMLVERDYPHANVIDGKIYVAGDSNSTSPDWMEVYYPKTQTWELVSSPAAEMRLLYDTISTSAGIEGKVHIFGSSNGLAYDTREGRWESADMEMDSEWVCYSYCVVENVIYVYNNEEFKWYDSTVRLWKVLKGLKGLPKFPRYTARLADFGGKMAVLWGRGVASSGYVDKIIWCAVIALERRSDQEIWGKVEWKEPVLKVPKSSTAMNGDEPPRKMMTKQSPEISILSLPYDLLLNCLARVSRLYYPTLSLVSQKFRSVIASPDLYETRSLLHRTESCLYLCLRYNRDYPRNLDTYWFALCRKPNRTVTDRSSGHLFIPVSSPQLRPARSMSLVAVGSNIYRIGGDMPSSSRVSVLDCRFNTWHRAPRMRLKRSSPAASLIDGKTPTRTWGNVANPGTETRPRAEVRSFGIGGKLYIRGDEDVVYDPKEASWNPIGLGMDMAFAASFNHCVIGDVMFLWDDDREFRWYDFKASSWKKLNGVEDLPNFYGYCKMVDHGGKKMALLWEGYLRSEYVVWCAEIALEMRDGDEMWGNVEWLDVVLSLKEPFRMFDANVLSAMPMSPPERKRKKTKQSLVLGPTPESTPITSLPDDLVVSCLARVTRLQYPTLSLVSKSFRSLLASPELYKTRSSLGHTESCLYVCLSFPTYPIPRWFTLCQKPDRTLTTNDTMKLKPSGYVLAKLSSPQSRSAHCSGLVTLGSDIYNIGGPVDEEEPSSSVSIFDCRSHTWRQGPSLLVKRKHPFASVLDGKIYVFDPKTQTWELVSSPPAEIRLQYDHISASAGIDGKVHIFRSCKGLAYDTREGRWESVGTEMSSGWLWLPYCVVENVLYYYNEREEIKWYDTKGRRWRVLKGVKGLPKISLYTATLADYGRKMAVLWDMDVASTGDKMIWCTVIALERRNDEEIWGKVEWKEAVLKVPFSCTIKHALAATPMSPPERKRKKTKKKPSLVLGPTPESTPNPSLPDDLVVSCLARVSRLQYPTLSLVSKSFRSLLASPELYKTRSSLGHTESCLYVCIRFPNETNPRWFTLCQKPDHPFAKKKKKKSSGYALATIPIPHSPPAHWSGLVTVGSNIYNIGGSIYKTPLSTVSVLDCQSHTWREAPSMLIERYYPAANVVDGKIYVTGGCEECDNSSWMEVFDPKTQTWELVPSHGPEICGCKIYKSAVIDGKLHMFGTQNGLAYKPREGRWEREGWEMDLGWPWFSYSVIDNVLFYYSDGFKWYDTEARVWRQMKGLKGLPKFAHYGCVKLADYGGKMAVLWDKYLPSSGYKKKTIWCAVVALERPSSEEIWGKVEWLDAVLTVPEYYEFVCAMVATDCLIFGRSVERQWWILVERWGFCGMRIWVMGRVGSGVLRLRLKGAMKKMRFGGRLSGLIPLTCLNGLLQYPTLSLVSKSFRSLLALPHLYETRSSLGRTESCLYVCIRFPDETIPRWFTLCQKPDRTLTTVDTTKKPSGYVLAKLSTPPPRHAHGCSLVTVGSDIYNIGVPVDKANEPSSSVSILDCRSNTWTEGPSMLVKRNYPFARIDGKLHILGSSSRLAYDTREGRWESVGTEMSSGWLWLPYCVVENVLYYYNERGEIKWYDTKGRRWRALKGVKGLHKTPRYTVTLADFGGKMAVLWDRDVASTGDKMIWCTVIALERHNDEEIWGKWSDTVLKVPESCTIKHALAATL</sequence>
<feature type="domain" description="F-box" evidence="2">
    <location>
        <begin position="277"/>
        <end position="323"/>
    </location>
</feature>
<reference evidence="3 4" key="1">
    <citation type="submission" date="2021-05" db="EMBL/GenBank/DDBJ databases">
        <title>Genome Assembly of Synthetic Allotetraploid Brassica napus Reveals Homoeologous Exchanges between Subgenomes.</title>
        <authorList>
            <person name="Davis J.T."/>
        </authorList>
    </citation>
    <scope>NUCLEOTIDE SEQUENCE [LARGE SCALE GENOMIC DNA]</scope>
    <source>
        <strain evidence="4">cv. Da-Ae</strain>
        <tissue evidence="3">Seedling</tissue>
    </source>
</reference>
<protein>
    <recommendedName>
        <fullName evidence="2">F-box domain-containing protein</fullName>
    </recommendedName>
</protein>
<dbReference type="InterPro" id="IPR050354">
    <property type="entry name" value="F-box/kelch-repeat_ARATH"/>
</dbReference>
<gene>
    <name evidence="3" type="ORF">HID58_039967</name>
</gene>
<comment type="caution">
    <text evidence="3">The sequence shown here is derived from an EMBL/GenBank/DDBJ whole genome shotgun (WGS) entry which is preliminary data.</text>
</comment>